<evidence type="ECO:0000313" key="4">
    <source>
        <dbReference type="EMBL" id="CAB4741757.1"/>
    </source>
</evidence>
<evidence type="ECO:0000313" key="3">
    <source>
        <dbReference type="EMBL" id="CAB4364898.1"/>
    </source>
</evidence>
<keyword evidence="2" id="KW-0812">Transmembrane</keyword>
<feature type="region of interest" description="Disordered" evidence="1">
    <location>
        <begin position="305"/>
        <end position="327"/>
    </location>
</feature>
<keyword evidence="2" id="KW-1133">Transmembrane helix</keyword>
<accession>A0A6J7ASW7</accession>
<feature type="compositionally biased region" description="Basic and acidic residues" evidence="1">
    <location>
        <begin position="314"/>
        <end position="327"/>
    </location>
</feature>
<evidence type="ECO:0000256" key="2">
    <source>
        <dbReference type="SAM" id="Phobius"/>
    </source>
</evidence>
<evidence type="ECO:0000256" key="1">
    <source>
        <dbReference type="SAM" id="MobiDB-lite"/>
    </source>
</evidence>
<evidence type="ECO:0000313" key="5">
    <source>
        <dbReference type="EMBL" id="CAB4836121.1"/>
    </source>
</evidence>
<dbReference type="EMBL" id="CAFAAV010000370">
    <property type="protein sequence ID" value="CAB4836121.1"/>
    <property type="molecule type" value="Genomic_DNA"/>
</dbReference>
<proteinExistence type="predicted"/>
<name>A0A6J7ASW7_9ZZZZ</name>
<keyword evidence="2" id="KW-0472">Membrane</keyword>
<organism evidence="5">
    <name type="scientific">freshwater metagenome</name>
    <dbReference type="NCBI Taxonomy" id="449393"/>
    <lineage>
        <taxon>unclassified sequences</taxon>
        <taxon>metagenomes</taxon>
        <taxon>ecological metagenomes</taxon>
    </lineage>
</organism>
<gene>
    <name evidence="4" type="ORF">UFOPK2656_02954</name>
    <name evidence="5" type="ORF">UFOPK3099_03019</name>
    <name evidence="3" type="ORF">UFOPK4189_02655</name>
</gene>
<dbReference type="AlphaFoldDB" id="A0A6J7ASW7"/>
<protein>
    <submittedName>
        <fullName evidence="5">Unannotated protein</fullName>
    </submittedName>
</protein>
<sequence length="327" mass="33741">MTTTSRSRLLGFLIAVLCLLGVDGVAARIASASPFTSGPKITLDRDKLAVGDSVRVTITGFDTSYVVISVCGNEARRGSADCNMVQSDGRPLHQDGTPTIDVMPISAPPTPCPCVIRVASRMNDQVATSAVTVVGHPVAEVVDAVDAPPSVAVSIHAVAAPKGVTGWLKASLAGGAAYDVTIAVKNQSTTPISHLAVTASAGSGGNSDIAVPDFGDPGTILPGQTWQQTVTATVSAPSLGTVNWRAAVAGAGMGAQATTSTQNVPWLLLAFVALLVIDIALLLVRFRIRRRIQLGEGAAADEFRPDDEQIIDVGSREANDDRQLVDA</sequence>
<dbReference type="EMBL" id="CAESGF010000020">
    <property type="protein sequence ID" value="CAB4364898.1"/>
    <property type="molecule type" value="Genomic_DNA"/>
</dbReference>
<dbReference type="EMBL" id="CAEZYF010000026">
    <property type="protein sequence ID" value="CAB4741757.1"/>
    <property type="molecule type" value="Genomic_DNA"/>
</dbReference>
<feature type="transmembrane region" description="Helical" evidence="2">
    <location>
        <begin position="266"/>
        <end position="284"/>
    </location>
</feature>
<reference evidence="5" key="1">
    <citation type="submission" date="2020-05" db="EMBL/GenBank/DDBJ databases">
        <authorList>
            <person name="Chiriac C."/>
            <person name="Salcher M."/>
            <person name="Ghai R."/>
            <person name="Kavagutti S V."/>
        </authorList>
    </citation>
    <scope>NUCLEOTIDE SEQUENCE</scope>
</reference>